<dbReference type="GO" id="GO:0031201">
    <property type="term" value="C:SNARE complex"/>
    <property type="evidence" value="ECO:0007669"/>
    <property type="project" value="TreeGrafter"/>
</dbReference>
<evidence type="ECO:0000256" key="4">
    <source>
        <dbReference type="ARBA" id="ARBA00022927"/>
    </source>
</evidence>
<dbReference type="OrthoDB" id="430637at2759"/>
<keyword evidence="4" id="KW-0653">Protein transport</keyword>
<dbReference type="OMA" id="QRWAFCV"/>
<feature type="transmembrane region" description="Helical" evidence="8">
    <location>
        <begin position="96"/>
        <end position="118"/>
    </location>
</feature>
<dbReference type="PANTHER" id="PTHR21230">
    <property type="entry name" value="VESICLE TRANSPORT V-SNARE PROTEIN VTI1-RELATED"/>
    <property type="match status" value="1"/>
</dbReference>
<evidence type="ECO:0000256" key="2">
    <source>
        <dbReference type="ARBA" id="ARBA00022448"/>
    </source>
</evidence>
<dbReference type="GO" id="GO:0015031">
    <property type="term" value="P:protein transport"/>
    <property type="evidence" value="ECO:0007669"/>
    <property type="project" value="UniProtKB-KW"/>
</dbReference>
<accession>A4SBF9</accession>
<evidence type="ECO:0000256" key="5">
    <source>
        <dbReference type="ARBA" id="ARBA00022989"/>
    </source>
</evidence>
<name>A4SBF9_OSTLU</name>
<gene>
    <name evidence="9" type="ORF">OSTLU_19130</name>
</gene>
<dbReference type="STRING" id="436017.A4SBF9"/>
<dbReference type="AlphaFoldDB" id="A4SBF9"/>
<dbReference type="GO" id="GO:0005789">
    <property type="term" value="C:endoplasmic reticulum membrane"/>
    <property type="evidence" value="ECO:0007669"/>
    <property type="project" value="TreeGrafter"/>
</dbReference>
<dbReference type="CDD" id="cd15862">
    <property type="entry name" value="SNARE_Vti1"/>
    <property type="match status" value="1"/>
</dbReference>
<dbReference type="SUPFAM" id="SSF58038">
    <property type="entry name" value="SNARE fusion complex"/>
    <property type="match status" value="1"/>
</dbReference>
<organism evidence="9 10">
    <name type="scientific">Ostreococcus lucimarinus (strain CCE9901)</name>
    <dbReference type="NCBI Taxonomy" id="436017"/>
    <lineage>
        <taxon>Eukaryota</taxon>
        <taxon>Viridiplantae</taxon>
        <taxon>Chlorophyta</taxon>
        <taxon>Mamiellophyceae</taxon>
        <taxon>Mamiellales</taxon>
        <taxon>Bathycoccaceae</taxon>
        <taxon>Ostreococcus</taxon>
    </lineage>
</organism>
<dbReference type="GO" id="GO:0000149">
    <property type="term" value="F:SNARE binding"/>
    <property type="evidence" value="ECO:0007669"/>
    <property type="project" value="TreeGrafter"/>
</dbReference>
<evidence type="ECO:0000313" key="9">
    <source>
        <dbReference type="EMBL" id="ABP00926.1"/>
    </source>
</evidence>
<evidence type="ECO:0000256" key="3">
    <source>
        <dbReference type="ARBA" id="ARBA00022692"/>
    </source>
</evidence>
<evidence type="ECO:0000256" key="1">
    <source>
        <dbReference type="ARBA" id="ARBA00004211"/>
    </source>
</evidence>
<dbReference type="GeneID" id="5006827"/>
<dbReference type="GO" id="GO:0005484">
    <property type="term" value="F:SNAP receptor activity"/>
    <property type="evidence" value="ECO:0007669"/>
    <property type="project" value="TreeGrafter"/>
</dbReference>
<dbReference type="EMBL" id="CP000600">
    <property type="protein sequence ID" value="ABP00926.1"/>
    <property type="molecule type" value="Genomic_DNA"/>
</dbReference>
<keyword evidence="2" id="KW-0813">Transport</keyword>
<dbReference type="GO" id="GO:0006906">
    <property type="term" value="P:vesicle fusion"/>
    <property type="evidence" value="ECO:0007669"/>
    <property type="project" value="TreeGrafter"/>
</dbReference>
<comment type="subcellular location">
    <subcellularLocation>
        <location evidence="1">Membrane</location>
        <topology evidence="1">Single-pass type IV membrane protein</topology>
    </subcellularLocation>
</comment>
<dbReference type="HOGENOM" id="CLU_1645981_0_0_1"/>
<evidence type="ECO:0000256" key="6">
    <source>
        <dbReference type="ARBA" id="ARBA00023136"/>
    </source>
</evidence>
<dbReference type="RefSeq" id="XP_001422609.1">
    <property type="nucleotide sequence ID" value="XM_001422572.1"/>
</dbReference>
<feature type="region of interest" description="Disordered" evidence="7">
    <location>
        <begin position="1"/>
        <end position="34"/>
    </location>
</feature>
<evidence type="ECO:0008006" key="11">
    <source>
        <dbReference type="Google" id="ProtNLM"/>
    </source>
</evidence>
<dbReference type="GO" id="GO:0005794">
    <property type="term" value="C:Golgi apparatus"/>
    <property type="evidence" value="ECO:0007669"/>
    <property type="project" value="TreeGrafter"/>
</dbReference>
<keyword evidence="10" id="KW-1185">Reference proteome</keyword>
<evidence type="ECO:0000256" key="8">
    <source>
        <dbReference type="SAM" id="Phobius"/>
    </source>
</evidence>
<evidence type="ECO:0000256" key="7">
    <source>
        <dbReference type="SAM" id="MobiDB-lite"/>
    </source>
</evidence>
<dbReference type="KEGG" id="olu:OSTLU_19130"/>
<dbReference type="GO" id="GO:0012507">
    <property type="term" value="C:ER to Golgi transport vesicle membrane"/>
    <property type="evidence" value="ECO:0007669"/>
    <property type="project" value="TreeGrafter"/>
</dbReference>
<sequence>MSGRERDALLGNDAERARRKTAIEGVERSSANADRLEQTARTAMESAQTGENIMSKLHDQREKILSARASAGHMERDMDKSEKRMTQLGCEKCMQRWAFCVLVLLVLTGLSFLLWYKLKHRDEDKARREAEEDEALAMLASKVTSTVNDSLAHMGRVPRRLLGTR</sequence>
<keyword evidence="3 8" id="KW-0812">Transmembrane</keyword>
<dbReference type="Gramene" id="ABP00926">
    <property type="protein sequence ID" value="ABP00926"/>
    <property type="gene ID" value="OSTLU_19130"/>
</dbReference>
<keyword evidence="5 8" id="KW-1133">Transmembrane helix</keyword>
<reference evidence="9 10" key="1">
    <citation type="journal article" date="2007" name="Proc. Natl. Acad. Sci. U.S.A.">
        <title>The tiny eukaryote Ostreococcus provides genomic insights into the paradox of plankton speciation.</title>
        <authorList>
            <person name="Palenik B."/>
            <person name="Grimwood J."/>
            <person name="Aerts A."/>
            <person name="Rouze P."/>
            <person name="Salamov A."/>
            <person name="Putnam N."/>
            <person name="Dupont C."/>
            <person name="Jorgensen R."/>
            <person name="Derelle E."/>
            <person name="Rombauts S."/>
            <person name="Zhou K."/>
            <person name="Otillar R."/>
            <person name="Merchant S.S."/>
            <person name="Podell S."/>
            <person name="Gaasterland T."/>
            <person name="Napoli C."/>
            <person name="Gendler K."/>
            <person name="Manuell A."/>
            <person name="Tai V."/>
            <person name="Vallon O."/>
            <person name="Piganeau G."/>
            <person name="Jancek S."/>
            <person name="Heijde M."/>
            <person name="Jabbari K."/>
            <person name="Bowler C."/>
            <person name="Lohr M."/>
            <person name="Robbens S."/>
            <person name="Werner G."/>
            <person name="Dubchak I."/>
            <person name="Pazour G.J."/>
            <person name="Ren Q."/>
            <person name="Paulsen I."/>
            <person name="Delwiche C."/>
            <person name="Schmutz J."/>
            <person name="Rokhsar D."/>
            <person name="Van de Peer Y."/>
            <person name="Moreau H."/>
            <person name="Grigoriev I.V."/>
        </authorList>
    </citation>
    <scope>NUCLEOTIDE SEQUENCE [LARGE SCALE GENOMIC DNA]</scope>
    <source>
        <strain evidence="9 10">CCE9901</strain>
    </source>
</reference>
<evidence type="ECO:0000313" key="10">
    <source>
        <dbReference type="Proteomes" id="UP000001568"/>
    </source>
</evidence>
<proteinExistence type="predicted"/>
<protein>
    <recommendedName>
        <fullName evidence="11">t-SNARE coiled-coil homology domain-containing protein</fullName>
    </recommendedName>
</protein>
<dbReference type="Proteomes" id="UP000001568">
    <property type="component" value="Chromosome 20"/>
</dbReference>
<dbReference type="Gene3D" id="1.20.5.110">
    <property type="match status" value="1"/>
</dbReference>
<feature type="compositionally biased region" description="Basic and acidic residues" evidence="7">
    <location>
        <begin position="1"/>
        <end position="27"/>
    </location>
</feature>
<dbReference type="GO" id="GO:0031902">
    <property type="term" value="C:late endosome membrane"/>
    <property type="evidence" value="ECO:0007669"/>
    <property type="project" value="TreeGrafter"/>
</dbReference>
<keyword evidence="6 8" id="KW-0472">Membrane</keyword>